<keyword evidence="2" id="KW-1185">Reference proteome</keyword>
<protein>
    <submittedName>
        <fullName evidence="1">Uncharacterized protein</fullName>
    </submittedName>
</protein>
<sequence>MAAKPFRCSTCHTAPKGRWVKNRAPCGCPLPSYRITPVHPPMRPITPDYRQSSKKAVICGISYRNTEYELDGCINDANCMKYLLQTKFEFPESTIVMLTEEETDPWKKPTKRNIRNALRWLVQSCRSGDSLVFHFSGHGLQQPNLKGEELDGYDETICPVDFETQGVIVDDEINETIVRPLTQGVRLHAVMDACHSGTVLDLPFLWRTDRYGYSGWEDHRPRTGTWKGTYGGEAFCFSGCDDSQSSADTSVLSNVTSTGAMTFCFIQAIEQGDGKTYASLLQDMRQNIHQEGSKKGTQMLPTSGSQKRVIIQEPQLSASYMFDVNTLFRL</sequence>
<reference evidence="2" key="1">
    <citation type="journal article" date="2024" name="Proc. Natl. Acad. Sci. U.S.A.">
        <title>Extraordinary preservation of gene collinearity over three hundred million years revealed in homosporous lycophytes.</title>
        <authorList>
            <person name="Li C."/>
            <person name="Wickell D."/>
            <person name="Kuo L.Y."/>
            <person name="Chen X."/>
            <person name="Nie B."/>
            <person name="Liao X."/>
            <person name="Peng D."/>
            <person name="Ji J."/>
            <person name="Jenkins J."/>
            <person name="Williams M."/>
            <person name="Shu S."/>
            <person name="Plott C."/>
            <person name="Barry K."/>
            <person name="Rajasekar S."/>
            <person name="Grimwood J."/>
            <person name="Han X."/>
            <person name="Sun S."/>
            <person name="Hou Z."/>
            <person name="He W."/>
            <person name="Dai G."/>
            <person name="Sun C."/>
            <person name="Schmutz J."/>
            <person name="Leebens-Mack J.H."/>
            <person name="Li F.W."/>
            <person name="Wang L."/>
        </authorList>
    </citation>
    <scope>NUCLEOTIDE SEQUENCE [LARGE SCALE GENOMIC DNA]</scope>
    <source>
        <strain evidence="2">cv. PW_Plant_1</strain>
    </source>
</reference>
<dbReference type="EMBL" id="CM055093">
    <property type="protein sequence ID" value="KAJ7565758.1"/>
    <property type="molecule type" value="Genomic_DNA"/>
</dbReference>
<evidence type="ECO:0000313" key="1">
    <source>
        <dbReference type="EMBL" id="KAJ7565758.1"/>
    </source>
</evidence>
<proteinExistence type="predicted"/>
<gene>
    <name evidence="1" type="ORF">O6H91_02G073700</name>
</gene>
<dbReference type="Proteomes" id="UP001162992">
    <property type="component" value="Chromosome 2"/>
</dbReference>
<organism evidence="1 2">
    <name type="scientific">Diphasiastrum complanatum</name>
    <name type="common">Issler's clubmoss</name>
    <name type="synonym">Lycopodium complanatum</name>
    <dbReference type="NCBI Taxonomy" id="34168"/>
    <lineage>
        <taxon>Eukaryota</taxon>
        <taxon>Viridiplantae</taxon>
        <taxon>Streptophyta</taxon>
        <taxon>Embryophyta</taxon>
        <taxon>Tracheophyta</taxon>
        <taxon>Lycopodiopsida</taxon>
        <taxon>Lycopodiales</taxon>
        <taxon>Lycopodiaceae</taxon>
        <taxon>Lycopodioideae</taxon>
        <taxon>Diphasiastrum</taxon>
    </lineage>
</organism>
<comment type="caution">
    <text evidence="1">The sequence shown here is derived from an EMBL/GenBank/DDBJ whole genome shotgun (WGS) entry which is preliminary data.</text>
</comment>
<name>A0ACC2EGY5_DIPCM</name>
<accession>A0ACC2EGY5</accession>
<evidence type="ECO:0000313" key="2">
    <source>
        <dbReference type="Proteomes" id="UP001162992"/>
    </source>
</evidence>